<sequence length="412" mass="45952">MSWTAGDRDHKFLLEMLPSDGSPAVIDSTFNKVFPTDVRIDYLDQESTPSLQSISSGSESQRGGQRGFDMDSLSEEGDSDESGFVETTAADDKIRDLPSHQLVKPRLDPSKSASLQELRIYWKVSNKILNGFLNELKKEEVAQGKNAEDSSTCRVNDPGSRRELIDLQNSFYTPWNPHSPFKNSLSKLMPGKIARKTISFLACPKCSSVPSGSGCAKWPKCLKLSQVSQVPQVVLSGPSVPSASSCAKWPKRPKCLKLCQVSQPPLPGWRSGFPKDERGPGDSNGRARRRLAYLNARRLLIYLRAVRTMIFWSRKSMRDQTFVDMTNFLFILRSSKDPTIKKLIEPVGLGCRLPLSLVCSVQPFLTVWHFVLKVFIPNGPTAMCSAVGIHIVSVPVIYVTQMSPINLYNYYL</sequence>
<feature type="compositionally biased region" description="Low complexity" evidence="1">
    <location>
        <begin position="50"/>
        <end position="63"/>
    </location>
</feature>
<name>A0A6H5FVH7_9HEMI</name>
<evidence type="ECO:0000313" key="2">
    <source>
        <dbReference type="EMBL" id="CAA9993062.1"/>
    </source>
</evidence>
<feature type="compositionally biased region" description="Acidic residues" evidence="1">
    <location>
        <begin position="72"/>
        <end position="83"/>
    </location>
</feature>
<dbReference type="AlphaFoldDB" id="A0A6H5FVH7"/>
<proteinExistence type="predicted"/>
<protein>
    <submittedName>
        <fullName evidence="2">Uncharacterized protein</fullName>
    </submittedName>
</protein>
<evidence type="ECO:0000313" key="3">
    <source>
        <dbReference type="Proteomes" id="UP000479000"/>
    </source>
</evidence>
<gene>
    <name evidence="2" type="ORF">NTEN_LOCUS49</name>
</gene>
<dbReference type="EMBL" id="CADCXU010000085">
    <property type="protein sequence ID" value="CAA9993062.1"/>
    <property type="molecule type" value="Genomic_DNA"/>
</dbReference>
<keyword evidence="3" id="KW-1185">Reference proteome</keyword>
<dbReference type="Proteomes" id="UP000479000">
    <property type="component" value="Unassembled WGS sequence"/>
</dbReference>
<accession>A0A6H5FVH7</accession>
<evidence type="ECO:0000256" key="1">
    <source>
        <dbReference type="SAM" id="MobiDB-lite"/>
    </source>
</evidence>
<reference evidence="2 3" key="1">
    <citation type="submission" date="2020-02" db="EMBL/GenBank/DDBJ databases">
        <authorList>
            <person name="Ferguson B K."/>
        </authorList>
    </citation>
    <scope>NUCLEOTIDE SEQUENCE [LARGE SCALE GENOMIC DNA]</scope>
</reference>
<feature type="region of interest" description="Disordered" evidence="1">
    <location>
        <begin position="45"/>
        <end position="91"/>
    </location>
</feature>
<organism evidence="2 3">
    <name type="scientific">Nesidiocoris tenuis</name>
    <dbReference type="NCBI Taxonomy" id="355587"/>
    <lineage>
        <taxon>Eukaryota</taxon>
        <taxon>Metazoa</taxon>
        <taxon>Ecdysozoa</taxon>
        <taxon>Arthropoda</taxon>
        <taxon>Hexapoda</taxon>
        <taxon>Insecta</taxon>
        <taxon>Pterygota</taxon>
        <taxon>Neoptera</taxon>
        <taxon>Paraneoptera</taxon>
        <taxon>Hemiptera</taxon>
        <taxon>Heteroptera</taxon>
        <taxon>Panheteroptera</taxon>
        <taxon>Cimicomorpha</taxon>
        <taxon>Miridae</taxon>
        <taxon>Dicyphina</taxon>
        <taxon>Nesidiocoris</taxon>
    </lineage>
</organism>